<keyword evidence="3" id="KW-1185">Reference proteome</keyword>
<gene>
    <name evidence="2" type="ORF">AV530_012598</name>
</gene>
<evidence type="ECO:0000313" key="2">
    <source>
        <dbReference type="EMBL" id="OPJ69582.1"/>
    </source>
</evidence>
<dbReference type="AlphaFoldDB" id="A0A1V4JB59"/>
<sequence>MAGSSLQLKRSKKGAPKAVEGKVGAEDDACVELKFPFLGSKAFHPFCCRRSWTEDMALLCSIHVDFLSLMLLLKLFVSCNAYNTFPNKTVGFILEALWNALQRMESSQGPCSQCGKE</sequence>
<dbReference type="EMBL" id="LSYS01008075">
    <property type="protein sequence ID" value="OPJ69582.1"/>
    <property type="molecule type" value="Genomic_DNA"/>
</dbReference>
<accession>A0A1V4JB59</accession>
<dbReference type="Proteomes" id="UP000190648">
    <property type="component" value="Unassembled WGS sequence"/>
</dbReference>
<evidence type="ECO:0000256" key="1">
    <source>
        <dbReference type="SAM" id="MobiDB-lite"/>
    </source>
</evidence>
<evidence type="ECO:0000313" key="3">
    <source>
        <dbReference type="Proteomes" id="UP000190648"/>
    </source>
</evidence>
<protein>
    <submittedName>
        <fullName evidence="2">Uncharacterized protein</fullName>
    </submittedName>
</protein>
<name>A0A1V4JB59_PATFA</name>
<feature type="region of interest" description="Disordered" evidence="1">
    <location>
        <begin position="1"/>
        <end position="22"/>
    </location>
</feature>
<comment type="caution">
    <text evidence="2">The sequence shown here is derived from an EMBL/GenBank/DDBJ whole genome shotgun (WGS) entry which is preliminary data.</text>
</comment>
<organism evidence="2 3">
    <name type="scientific">Patagioenas fasciata monilis</name>
    <dbReference type="NCBI Taxonomy" id="372326"/>
    <lineage>
        <taxon>Eukaryota</taxon>
        <taxon>Metazoa</taxon>
        <taxon>Chordata</taxon>
        <taxon>Craniata</taxon>
        <taxon>Vertebrata</taxon>
        <taxon>Euteleostomi</taxon>
        <taxon>Archelosauria</taxon>
        <taxon>Archosauria</taxon>
        <taxon>Dinosauria</taxon>
        <taxon>Saurischia</taxon>
        <taxon>Theropoda</taxon>
        <taxon>Coelurosauria</taxon>
        <taxon>Aves</taxon>
        <taxon>Neognathae</taxon>
        <taxon>Neoaves</taxon>
        <taxon>Columbimorphae</taxon>
        <taxon>Columbiformes</taxon>
        <taxon>Columbidae</taxon>
        <taxon>Patagioenas</taxon>
    </lineage>
</organism>
<proteinExistence type="predicted"/>
<reference evidence="2 3" key="1">
    <citation type="submission" date="2016-02" db="EMBL/GenBank/DDBJ databases">
        <title>Band-tailed pigeon sequencing and assembly.</title>
        <authorList>
            <person name="Soares A.E."/>
            <person name="Novak B.J."/>
            <person name="Rice E.S."/>
            <person name="O'Connell B."/>
            <person name="Chang D."/>
            <person name="Weber S."/>
            <person name="Shapiro B."/>
        </authorList>
    </citation>
    <scope>NUCLEOTIDE SEQUENCE [LARGE SCALE GENOMIC DNA]</scope>
    <source>
        <strain evidence="2">BTP2013</strain>
        <tissue evidence="2">Blood</tissue>
    </source>
</reference>